<sequence>MIKFKRLFNLCLVGTALICLLSACGSASQKAAAISPAGAQSDRQNSGEEPVVIENMGEKLVFTEPPQRAVTLNQHATEVMLALGLENSMVGTAYLDDQILPEYKEQYDKIPVLSEQYPSQEVFFAANPDFAYAGWKSAFTEKTLGSRAELAGQGVQTYVQESSNKPGPTMDDVYQDILNIGRIFRVEERAQALVDDMKQKVGQIQESIGTVSEPVKVFVYDSGDDTAFTAANTYLTSLINMAGGKNIFDDIEKGWATVSWEEVVNRNPDVIVIVDYGDTSVEQKKALLLSNAALADVAAIKNKRFVVMPLSAAAEGIRAPMALRTLANGFYPDKAADMK</sequence>
<dbReference type="PANTHER" id="PTHR30535:SF7">
    <property type="entry name" value="IRON(III) DICITRATE-BINDING PROTEIN"/>
    <property type="match status" value="1"/>
</dbReference>
<dbReference type="InterPro" id="IPR002491">
    <property type="entry name" value="ABC_transptr_periplasmic_BD"/>
</dbReference>
<dbReference type="InterPro" id="IPR050902">
    <property type="entry name" value="ABC_Transporter_SBP"/>
</dbReference>
<evidence type="ECO:0000256" key="1">
    <source>
        <dbReference type="ARBA" id="ARBA00008814"/>
    </source>
</evidence>
<dbReference type="SUPFAM" id="SSF53807">
    <property type="entry name" value="Helical backbone' metal receptor"/>
    <property type="match status" value="1"/>
</dbReference>
<dbReference type="PROSITE" id="PS50983">
    <property type="entry name" value="FE_B12_PBP"/>
    <property type="match status" value="1"/>
</dbReference>
<reference evidence="4 5" key="1">
    <citation type="submission" date="2024-09" db="EMBL/GenBank/DDBJ databases">
        <title>Paenibacillus zeirhizospherea sp. nov., isolated from surface of the maize (Zea mays) roots in a horticulture field, Hungary.</title>
        <authorList>
            <person name="Marton D."/>
            <person name="Farkas M."/>
            <person name="Bedics A."/>
            <person name="Toth E."/>
            <person name="Tancsics A."/>
            <person name="Boka K."/>
            <person name="Maroti G."/>
            <person name="Kriszt B."/>
            <person name="Cserhati M."/>
        </authorList>
    </citation>
    <scope>NUCLEOTIDE SEQUENCE [LARGE SCALE GENOMIC DNA]</scope>
    <source>
        <strain evidence="4 5">KCTC 33519</strain>
    </source>
</reference>
<gene>
    <name evidence="4" type="ORF">ACE41H_02860</name>
</gene>
<feature type="signal peptide" evidence="2">
    <location>
        <begin position="1"/>
        <end position="27"/>
    </location>
</feature>
<evidence type="ECO:0000256" key="2">
    <source>
        <dbReference type="SAM" id="SignalP"/>
    </source>
</evidence>
<evidence type="ECO:0000313" key="5">
    <source>
        <dbReference type="Proteomes" id="UP001580346"/>
    </source>
</evidence>
<keyword evidence="2" id="KW-0732">Signal</keyword>
<organism evidence="4 5">
    <name type="scientific">Paenibacillus enshidis</name>
    <dbReference type="NCBI Taxonomy" id="1458439"/>
    <lineage>
        <taxon>Bacteria</taxon>
        <taxon>Bacillati</taxon>
        <taxon>Bacillota</taxon>
        <taxon>Bacilli</taxon>
        <taxon>Bacillales</taxon>
        <taxon>Paenibacillaceae</taxon>
        <taxon>Paenibacillus</taxon>
    </lineage>
</organism>
<dbReference type="PROSITE" id="PS51257">
    <property type="entry name" value="PROKAR_LIPOPROTEIN"/>
    <property type="match status" value="1"/>
</dbReference>
<feature type="chain" id="PRO_5045886994" evidence="2">
    <location>
        <begin position="28"/>
        <end position="339"/>
    </location>
</feature>
<evidence type="ECO:0000259" key="3">
    <source>
        <dbReference type="PROSITE" id="PS50983"/>
    </source>
</evidence>
<keyword evidence="5" id="KW-1185">Reference proteome</keyword>
<dbReference type="Proteomes" id="UP001580346">
    <property type="component" value="Unassembled WGS sequence"/>
</dbReference>
<dbReference type="EMBL" id="JBHHMI010000002">
    <property type="protein sequence ID" value="MFB5265727.1"/>
    <property type="molecule type" value="Genomic_DNA"/>
</dbReference>
<proteinExistence type="inferred from homology"/>
<dbReference type="Gene3D" id="3.40.50.1980">
    <property type="entry name" value="Nitrogenase molybdenum iron protein domain"/>
    <property type="match status" value="2"/>
</dbReference>
<comment type="caution">
    <text evidence="4">The sequence shown here is derived from an EMBL/GenBank/DDBJ whole genome shotgun (WGS) entry which is preliminary data.</text>
</comment>
<accession>A0ABV5ANG8</accession>
<comment type="similarity">
    <text evidence="1">Belongs to the bacterial solute-binding protein 8 family.</text>
</comment>
<evidence type="ECO:0000313" key="4">
    <source>
        <dbReference type="EMBL" id="MFB5265727.1"/>
    </source>
</evidence>
<dbReference type="Pfam" id="PF01497">
    <property type="entry name" value="Peripla_BP_2"/>
    <property type="match status" value="1"/>
</dbReference>
<dbReference type="CDD" id="cd01148">
    <property type="entry name" value="TroA_a"/>
    <property type="match status" value="1"/>
</dbReference>
<dbReference type="PANTHER" id="PTHR30535">
    <property type="entry name" value="VITAMIN B12-BINDING PROTEIN"/>
    <property type="match status" value="1"/>
</dbReference>
<dbReference type="RefSeq" id="WP_375353253.1">
    <property type="nucleotide sequence ID" value="NZ_JBHHMI010000002.1"/>
</dbReference>
<protein>
    <submittedName>
        <fullName evidence="4">ABC transporter substrate-binding protein</fullName>
    </submittedName>
</protein>
<name>A0ABV5ANG8_9BACL</name>
<feature type="domain" description="Fe/B12 periplasmic-binding" evidence="3">
    <location>
        <begin position="68"/>
        <end position="334"/>
    </location>
</feature>